<dbReference type="InterPro" id="IPR012000">
    <property type="entry name" value="Thiamin_PyroP_enz_cen_dom"/>
</dbReference>
<dbReference type="InterPro" id="IPR029061">
    <property type="entry name" value="THDP-binding"/>
</dbReference>
<reference evidence="7" key="1">
    <citation type="submission" date="2021-05" db="EMBL/GenBank/DDBJ databases">
        <title>Genome of Sphingobium sp. strain.</title>
        <authorList>
            <person name="Fan R."/>
        </authorList>
    </citation>
    <scope>NUCLEOTIDE SEQUENCE</scope>
    <source>
        <strain evidence="7">H33</strain>
    </source>
</reference>
<evidence type="ECO:0000313" key="7">
    <source>
        <dbReference type="EMBL" id="MBT2188282.1"/>
    </source>
</evidence>
<dbReference type="PANTHER" id="PTHR18968">
    <property type="entry name" value="THIAMINE PYROPHOSPHATE ENZYMES"/>
    <property type="match status" value="1"/>
</dbReference>
<comment type="caution">
    <text evidence="7">The sequence shown here is derived from an EMBL/GenBank/DDBJ whole genome shotgun (WGS) entry which is preliminary data.</text>
</comment>
<dbReference type="CDD" id="cd07035">
    <property type="entry name" value="TPP_PYR_POX_like"/>
    <property type="match status" value="1"/>
</dbReference>
<evidence type="ECO:0000256" key="3">
    <source>
        <dbReference type="RuleBase" id="RU362132"/>
    </source>
</evidence>
<evidence type="ECO:0000259" key="5">
    <source>
        <dbReference type="Pfam" id="PF02775"/>
    </source>
</evidence>
<feature type="domain" description="Thiamine pyrophosphate enzyme central" evidence="4">
    <location>
        <begin position="186"/>
        <end position="321"/>
    </location>
</feature>
<protein>
    <submittedName>
        <fullName evidence="7">Benzoylformate decarboxylase</fullName>
        <ecNumber evidence="7">4.1.1.7</ecNumber>
    </submittedName>
</protein>
<dbReference type="GO" id="GO:0030976">
    <property type="term" value="F:thiamine pyrophosphate binding"/>
    <property type="evidence" value="ECO:0007669"/>
    <property type="project" value="InterPro"/>
</dbReference>
<evidence type="ECO:0000313" key="8">
    <source>
        <dbReference type="Proteomes" id="UP001138757"/>
    </source>
</evidence>
<dbReference type="InterPro" id="IPR012001">
    <property type="entry name" value="Thiamin_PyroP_enz_TPP-bd_dom"/>
</dbReference>
<dbReference type="PROSITE" id="PS00187">
    <property type="entry name" value="TPP_ENZYMES"/>
    <property type="match status" value="1"/>
</dbReference>
<dbReference type="AlphaFoldDB" id="A0A9X1DDP8"/>
<dbReference type="InterPro" id="IPR045229">
    <property type="entry name" value="TPP_enz"/>
</dbReference>
<dbReference type="InterPro" id="IPR029035">
    <property type="entry name" value="DHS-like_NAD/FAD-binding_dom"/>
</dbReference>
<dbReference type="InterPro" id="IPR000399">
    <property type="entry name" value="TPP-bd_CS"/>
</dbReference>
<proteinExistence type="inferred from homology"/>
<keyword evidence="8" id="KW-1185">Reference proteome</keyword>
<dbReference type="EC" id="4.1.1.7" evidence="7"/>
<dbReference type="RefSeq" id="WP_214624540.1">
    <property type="nucleotide sequence ID" value="NZ_JAHGAW010000010.1"/>
</dbReference>
<evidence type="ECO:0000256" key="1">
    <source>
        <dbReference type="ARBA" id="ARBA00007812"/>
    </source>
</evidence>
<dbReference type="EMBL" id="JAHGAW010000010">
    <property type="protein sequence ID" value="MBT2188282.1"/>
    <property type="molecule type" value="Genomic_DNA"/>
</dbReference>
<dbReference type="CDD" id="cd02002">
    <property type="entry name" value="TPP_BFDC"/>
    <property type="match status" value="1"/>
</dbReference>
<dbReference type="Pfam" id="PF02775">
    <property type="entry name" value="TPP_enzyme_C"/>
    <property type="match status" value="1"/>
</dbReference>
<dbReference type="PANTHER" id="PTHR18968:SF133">
    <property type="entry name" value="BENZOYLFORMATE DECARBOXYLASE"/>
    <property type="match status" value="1"/>
</dbReference>
<evidence type="ECO:0000256" key="2">
    <source>
        <dbReference type="ARBA" id="ARBA00023052"/>
    </source>
</evidence>
<dbReference type="InterPro" id="IPR011766">
    <property type="entry name" value="TPP_enzyme_TPP-bd"/>
</dbReference>
<feature type="domain" description="Thiamine pyrophosphate enzyme N-terminal TPP-binding" evidence="6">
    <location>
        <begin position="3"/>
        <end position="106"/>
    </location>
</feature>
<dbReference type="Proteomes" id="UP001138757">
    <property type="component" value="Unassembled WGS sequence"/>
</dbReference>
<name>A0A9X1DDP8_9SPHN</name>
<dbReference type="GO" id="GO:0050695">
    <property type="term" value="F:benzoylformate decarboxylase activity"/>
    <property type="evidence" value="ECO:0007669"/>
    <property type="project" value="UniProtKB-EC"/>
</dbReference>
<keyword evidence="2 3" id="KW-0786">Thiamine pyrophosphate</keyword>
<dbReference type="NCBIfam" id="NF005485">
    <property type="entry name" value="PRK07092.1"/>
    <property type="match status" value="1"/>
</dbReference>
<feature type="domain" description="Thiamine pyrophosphate enzyme TPP-binding" evidence="5">
    <location>
        <begin position="376"/>
        <end position="514"/>
    </location>
</feature>
<sequence>MPTVRDAAYAIFRHFGVDALFGNPGSTELPMLQAMPDDIAYVLGLNEAVVVAMADGYAQATRRPALVNLHSAAGTGNGLGSLFTAYRGGAPLVITAGQQARSLLPQDPFLGAERATEFPRPYVKWAAEPLRAQDVPAALVRAFHIAMTPPTGPVFVSIAVDDWDRECVMPALPRLSLTTLPDPAGISDIVALLDRAKRPALVLGSGIARSGAWNEGIALCEKTGADVWIAPLTGREVFPEHHDRFAGFLPGYEERLVQTLAAYDAVVVVGAPAFTWHAESQGVEWPADLSLAMLSEDPQHLATLRGGIGVLGDVRAGLTALVAQVSVRETPTSPARLPPSPPAPAMTPAYAMARIAALRPHGAIVIEEAPTAREAMHDHLPITDAGGFYTTPAGGLGYGLPAAVGIARAQPDRKVICLLGDGSSMYTSQGLWSAADQHANVSFVILNNGGYAALNNFARRFGLDQLPGTAVEGLDFIALAAAHGVPARRVVQADELDSALLWSLQVQGPTLVEIRLA</sequence>
<evidence type="ECO:0000259" key="6">
    <source>
        <dbReference type="Pfam" id="PF02776"/>
    </source>
</evidence>
<dbReference type="GO" id="GO:0000287">
    <property type="term" value="F:magnesium ion binding"/>
    <property type="evidence" value="ECO:0007669"/>
    <property type="project" value="InterPro"/>
</dbReference>
<gene>
    <name evidence="7" type="primary">mdlC</name>
    <name evidence="7" type="ORF">KK488_15100</name>
</gene>
<keyword evidence="7" id="KW-0456">Lyase</keyword>
<dbReference type="GO" id="GO:0050660">
    <property type="term" value="F:flavin adenine dinucleotide binding"/>
    <property type="evidence" value="ECO:0007669"/>
    <property type="project" value="TreeGrafter"/>
</dbReference>
<evidence type="ECO:0000259" key="4">
    <source>
        <dbReference type="Pfam" id="PF00205"/>
    </source>
</evidence>
<organism evidence="7 8">
    <name type="scientific">Sphingobium nicotianae</name>
    <dbReference type="NCBI Taxonomy" id="2782607"/>
    <lineage>
        <taxon>Bacteria</taxon>
        <taxon>Pseudomonadati</taxon>
        <taxon>Pseudomonadota</taxon>
        <taxon>Alphaproteobacteria</taxon>
        <taxon>Sphingomonadales</taxon>
        <taxon>Sphingomonadaceae</taxon>
        <taxon>Sphingobium</taxon>
    </lineage>
</organism>
<dbReference type="Gene3D" id="3.40.50.970">
    <property type="match status" value="2"/>
</dbReference>
<dbReference type="Pfam" id="PF02776">
    <property type="entry name" value="TPP_enzyme_N"/>
    <property type="match status" value="1"/>
</dbReference>
<dbReference type="GO" id="GO:0003984">
    <property type="term" value="F:acetolactate synthase activity"/>
    <property type="evidence" value="ECO:0007669"/>
    <property type="project" value="TreeGrafter"/>
</dbReference>
<accession>A0A9X1DDP8</accession>
<dbReference type="Pfam" id="PF00205">
    <property type="entry name" value="TPP_enzyme_M"/>
    <property type="match status" value="1"/>
</dbReference>
<dbReference type="SUPFAM" id="SSF52518">
    <property type="entry name" value="Thiamin diphosphate-binding fold (THDP-binding)"/>
    <property type="match status" value="2"/>
</dbReference>
<dbReference type="SUPFAM" id="SSF52467">
    <property type="entry name" value="DHS-like NAD/FAD-binding domain"/>
    <property type="match status" value="1"/>
</dbReference>
<comment type="similarity">
    <text evidence="1 3">Belongs to the TPP enzyme family.</text>
</comment>
<dbReference type="GO" id="GO:0019752">
    <property type="term" value="P:carboxylic acid metabolic process"/>
    <property type="evidence" value="ECO:0007669"/>
    <property type="project" value="UniProtKB-ARBA"/>
</dbReference>
<dbReference type="Gene3D" id="3.40.50.1220">
    <property type="entry name" value="TPP-binding domain"/>
    <property type="match status" value="1"/>
</dbReference>